<dbReference type="InterPro" id="IPR029044">
    <property type="entry name" value="Nucleotide-diphossugar_trans"/>
</dbReference>
<feature type="domain" description="Glycosyltransferase 2-like" evidence="1">
    <location>
        <begin position="5"/>
        <end position="124"/>
    </location>
</feature>
<dbReference type="InterPro" id="IPR050834">
    <property type="entry name" value="Glycosyltransf_2"/>
</dbReference>
<dbReference type="SUPFAM" id="SSF53448">
    <property type="entry name" value="Nucleotide-diphospho-sugar transferases"/>
    <property type="match status" value="1"/>
</dbReference>
<dbReference type="SUPFAM" id="SSF53335">
    <property type="entry name" value="S-adenosyl-L-methionine-dependent methyltransferases"/>
    <property type="match status" value="1"/>
</dbReference>
<dbReference type="PATRIC" id="fig|1618573.3.peg.995"/>
<dbReference type="Gene3D" id="3.40.50.150">
    <property type="entry name" value="Vaccinia Virus protein VP39"/>
    <property type="match status" value="1"/>
</dbReference>
<dbReference type="STRING" id="1618573.UT19_C0023G0005"/>
<evidence type="ECO:0000313" key="3">
    <source>
        <dbReference type="Proteomes" id="UP000034932"/>
    </source>
</evidence>
<dbReference type="PANTHER" id="PTHR43685">
    <property type="entry name" value="GLYCOSYLTRANSFERASE"/>
    <property type="match status" value="1"/>
</dbReference>
<evidence type="ECO:0000259" key="1">
    <source>
        <dbReference type="Pfam" id="PF00535"/>
    </source>
</evidence>
<dbReference type="Proteomes" id="UP000034932">
    <property type="component" value="Unassembled WGS sequence"/>
</dbReference>
<reference evidence="2 3" key="1">
    <citation type="journal article" date="2015" name="Nature">
        <title>rRNA introns, odd ribosomes, and small enigmatic genomes across a large radiation of phyla.</title>
        <authorList>
            <person name="Brown C.T."/>
            <person name="Hug L.A."/>
            <person name="Thomas B.C."/>
            <person name="Sharon I."/>
            <person name="Castelle C.J."/>
            <person name="Singh A."/>
            <person name="Wilkins M.J."/>
            <person name="Williams K.H."/>
            <person name="Banfield J.F."/>
        </authorList>
    </citation>
    <scope>NUCLEOTIDE SEQUENCE [LARGE SCALE GENOMIC DNA]</scope>
</reference>
<dbReference type="PANTHER" id="PTHR43685:SF2">
    <property type="entry name" value="GLYCOSYLTRANSFERASE 2-LIKE DOMAIN-CONTAINING PROTEIN"/>
    <property type="match status" value="1"/>
</dbReference>
<gene>
    <name evidence="2" type="ORF">UT19_C0023G0005</name>
</gene>
<sequence length="560" mass="64426">MPTVSVIIPTHNRPYLILRAIKSVLNQTFQDFEIIVVDDGTKERAENAVLSLHDDRIVYIKHEINRGAPAARNTGLAHARGKYIALLDDDDECFPRRLELQVEALDKYPEVGLVFSSFELCEKNRIVDKLMTEPITPGSPKEELLRQNFIFNTTIMIRKSCLEGEQFFDENFPKNQEWDLVLCLMERTKFLVIPEKLVRAYVLSDGEHLGSISNMPNIIRANDMLVTKHATLYAKYKKSLAFRYFSNGLLKRDYGDFSSARRDLFKAWRLDPFSWLYAKNFMATLLGKKIFMLVSDLEEYGPSKIINDIRNFSKQWYRMNKNNTLFKLVAGITRKVRNNNYFQNYLERSQAVFQVKLLVSKMYDEELFKLSEQVFGSTGHYDVLVLYVLTRIKKPTIVLETGVASGRSSHVILEALATNGTGGLYSIDLPKYFDGTAPHQVDSNEHGGHKEYEGFISSQKTPGWLVPQVLRSRWHLLLGDSKILLPDTLDKFGDIDMFFHDSDHSYDMMTFEYNIAWPKILPGGFLLSDDIKWNNAFNDFIENNHPSFHETVGGFGVALK</sequence>
<dbReference type="EMBL" id="LBVW01000023">
    <property type="protein sequence ID" value="KKQ92980.1"/>
    <property type="molecule type" value="Genomic_DNA"/>
</dbReference>
<dbReference type="AlphaFoldDB" id="A0A0G0LY86"/>
<comment type="caution">
    <text evidence="2">The sequence shown here is derived from an EMBL/GenBank/DDBJ whole genome shotgun (WGS) entry which is preliminary data.</text>
</comment>
<dbReference type="GO" id="GO:0016740">
    <property type="term" value="F:transferase activity"/>
    <property type="evidence" value="ECO:0007669"/>
    <property type="project" value="UniProtKB-KW"/>
</dbReference>
<dbReference type="Pfam" id="PF00535">
    <property type="entry name" value="Glycos_transf_2"/>
    <property type="match status" value="1"/>
</dbReference>
<dbReference type="InterPro" id="IPR001173">
    <property type="entry name" value="Glyco_trans_2-like"/>
</dbReference>
<keyword evidence="2" id="KW-0808">Transferase</keyword>
<dbReference type="Gene3D" id="3.90.550.10">
    <property type="entry name" value="Spore Coat Polysaccharide Biosynthesis Protein SpsA, Chain A"/>
    <property type="match status" value="1"/>
</dbReference>
<protein>
    <submittedName>
        <fullName evidence="2">Glycosyltransferase</fullName>
    </submittedName>
</protein>
<dbReference type="CDD" id="cd00761">
    <property type="entry name" value="Glyco_tranf_GTA_type"/>
    <property type="match status" value="1"/>
</dbReference>
<evidence type="ECO:0000313" key="2">
    <source>
        <dbReference type="EMBL" id="KKQ92980.1"/>
    </source>
</evidence>
<proteinExistence type="predicted"/>
<dbReference type="InterPro" id="IPR029063">
    <property type="entry name" value="SAM-dependent_MTases_sf"/>
</dbReference>
<organism evidence="2 3">
    <name type="scientific">Candidatus Woesebacteria bacterium GW2011_GWB1_39_10b</name>
    <dbReference type="NCBI Taxonomy" id="1618573"/>
    <lineage>
        <taxon>Bacteria</taxon>
        <taxon>Candidatus Woeseibacteriota</taxon>
    </lineage>
</organism>
<name>A0A0G0LY86_9BACT</name>
<dbReference type="Pfam" id="PF13578">
    <property type="entry name" value="Methyltransf_24"/>
    <property type="match status" value="1"/>
</dbReference>
<accession>A0A0G0LY86</accession>